<dbReference type="PANTHER" id="PTHR42991">
    <property type="entry name" value="ALDEHYDE DEHYDROGENASE"/>
    <property type="match status" value="1"/>
</dbReference>
<dbReference type="SUPFAM" id="SSF53720">
    <property type="entry name" value="ALDH-like"/>
    <property type="match status" value="1"/>
</dbReference>
<keyword evidence="2" id="KW-0560">Oxidoreductase</keyword>
<dbReference type="InterPro" id="IPR016162">
    <property type="entry name" value="Ald_DH_N"/>
</dbReference>
<dbReference type="InterPro" id="IPR016161">
    <property type="entry name" value="Ald_DH/histidinol_DH"/>
</dbReference>
<dbReference type="Proteomes" id="UP000001520">
    <property type="component" value="Chromosome"/>
</dbReference>
<dbReference type="Gene3D" id="3.40.309.10">
    <property type="entry name" value="Aldehyde Dehydrogenase, Chain A, domain 2"/>
    <property type="match status" value="1"/>
</dbReference>
<dbReference type="AlphaFoldDB" id="D3P9I1"/>
<dbReference type="InterPro" id="IPR051020">
    <property type="entry name" value="ALDH-related_metabolic_enz"/>
</dbReference>
<dbReference type="OrthoDB" id="9812625at2"/>
<dbReference type="EMBL" id="AP011529">
    <property type="protein sequence ID" value="BAI81371.1"/>
    <property type="molecule type" value="Genomic_DNA"/>
</dbReference>
<reference evidence="4 5" key="1">
    <citation type="journal article" date="2010" name="DNA Res.">
        <title>Bacterial lifestyle in a deep-sea hydrothermal vent chimney revealed by the genome sequence of the thermophilic bacterium Deferribacter desulfuricans SSM1.</title>
        <authorList>
            <person name="Takaki Y."/>
            <person name="Shimamura S."/>
            <person name="Nakagawa S."/>
            <person name="Fukuhara Y."/>
            <person name="Horikawa H."/>
            <person name="Ankai A."/>
            <person name="Harada T."/>
            <person name="Hosoyama A."/>
            <person name="Oguchi A."/>
            <person name="Fukui S."/>
            <person name="Fujita N."/>
            <person name="Takami H."/>
            <person name="Takai K."/>
        </authorList>
    </citation>
    <scope>NUCLEOTIDE SEQUENCE [LARGE SCALE GENOMIC DNA]</scope>
    <source>
        <strain evidence="5">DSM 14783 / JCM 11476 / NBRC 101012 / SSM1</strain>
    </source>
</reference>
<dbReference type="InterPro" id="IPR015590">
    <property type="entry name" value="Aldehyde_DH_dom"/>
</dbReference>
<accession>D3P9I1</accession>
<dbReference type="FunFam" id="3.40.309.10:FF:000009">
    <property type="entry name" value="Aldehyde dehydrogenase A"/>
    <property type="match status" value="1"/>
</dbReference>
<comment type="similarity">
    <text evidence="1">Belongs to the aldehyde dehydrogenase family.</text>
</comment>
<name>D3P9I1_DEFDS</name>
<feature type="domain" description="Aldehyde dehydrogenase" evidence="3">
    <location>
        <begin position="14"/>
        <end position="469"/>
    </location>
</feature>
<evidence type="ECO:0000313" key="5">
    <source>
        <dbReference type="Proteomes" id="UP000001520"/>
    </source>
</evidence>
<dbReference type="Gene3D" id="3.40.605.10">
    <property type="entry name" value="Aldehyde Dehydrogenase, Chain A, domain 1"/>
    <property type="match status" value="1"/>
</dbReference>
<evidence type="ECO:0000256" key="2">
    <source>
        <dbReference type="ARBA" id="ARBA00023002"/>
    </source>
</evidence>
<dbReference type="HOGENOM" id="CLU_005391_1_0_0"/>
<organism evidence="4 5">
    <name type="scientific">Deferribacter desulfuricans (strain DSM 14783 / JCM 11476 / NBRC 101012 / SSM1)</name>
    <dbReference type="NCBI Taxonomy" id="639282"/>
    <lineage>
        <taxon>Bacteria</taxon>
        <taxon>Pseudomonadati</taxon>
        <taxon>Deferribacterota</taxon>
        <taxon>Deferribacteres</taxon>
        <taxon>Deferribacterales</taxon>
        <taxon>Deferribacteraceae</taxon>
        <taxon>Deferribacter</taxon>
    </lineage>
</organism>
<evidence type="ECO:0000256" key="1">
    <source>
        <dbReference type="ARBA" id="ARBA00009986"/>
    </source>
</evidence>
<dbReference type="CDD" id="cd07149">
    <property type="entry name" value="ALDH_y4uC"/>
    <property type="match status" value="1"/>
</dbReference>
<evidence type="ECO:0000313" key="4">
    <source>
        <dbReference type="EMBL" id="BAI81371.1"/>
    </source>
</evidence>
<sequence>MKTYKLFWDGKWQETEKIIDVINPYDNKPFAKVYEASIDDVNKAIDTAYNAKEKIASLTAKERGDILDKIADLIADRFDEFAETISLESGKAIKFARGEVARAIETFKFSADEARRLSGEVVPLDAAASGKNRFGYYKRYPVGVVGAITPFNFPLNLVAHKVGPAIAAGCPIVLKPATSTPITAVKLIEVILEAGFPADGINLVVGSGSTVGNAIVTSEKVAKITFTGSPEVGLQIKAKSGIKRVTLELGNNGPVIINKDADIYKALPTCVVGGFANSGQVCISVQRIYIHEDKYDEFKELYVKSVAEMGVGDQLSDNVVVGPMIDLKEAERVEQWVNEAIEQGAKVLVGGKREGSVYYPTVLENCTSDMKVVKDEVFAPVVSLFKFKDLDDAIKQVNDTKYGLQVGVFTENIKTAFYLIDRLEFGGVMVNDVPTFRVDNMPYGGVKLSGLGREGVKYAVDEMTEIRMVMFNLN</sequence>
<dbReference type="STRING" id="639282.DEFDS_1920"/>
<gene>
    <name evidence="4" type="ordered locus">DEFDS_1920</name>
</gene>
<dbReference type="Pfam" id="PF00171">
    <property type="entry name" value="Aldedh"/>
    <property type="match status" value="1"/>
</dbReference>
<dbReference type="KEGG" id="ddf:DEFDS_1920"/>
<dbReference type="GO" id="GO:0008911">
    <property type="term" value="F:lactaldehyde dehydrogenase (NAD+) activity"/>
    <property type="evidence" value="ECO:0007669"/>
    <property type="project" value="TreeGrafter"/>
</dbReference>
<evidence type="ECO:0000259" key="3">
    <source>
        <dbReference type="Pfam" id="PF00171"/>
    </source>
</evidence>
<dbReference type="RefSeq" id="WP_013008616.1">
    <property type="nucleotide sequence ID" value="NC_013939.1"/>
</dbReference>
<dbReference type="PANTHER" id="PTHR42991:SF1">
    <property type="entry name" value="ALDEHYDE DEHYDROGENASE"/>
    <property type="match status" value="1"/>
</dbReference>
<proteinExistence type="inferred from homology"/>
<dbReference type="eggNOG" id="COG1012">
    <property type="taxonomic scope" value="Bacteria"/>
</dbReference>
<dbReference type="FunFam" id="3.40.605.10:FF:000007">
    <property type="entry name" value="NAD/NADP-dependent betaine aldehyde dehydrogenase"/>
    <property type="match status" value="1"/>
</dbReference>
<keyword evidence="5" id="KW-1185">Reference proteome</keyword>
<protein>
    <submittedName>
        <fullName evidence="4">Aldehyde dehydrogenase</fullName>
    </submittedName>
</protein>
<dbReference type="InterPro" id="IPR016163">
    <property type="entry name" value="Ald_DH_C"/>
</dbReference>